<sequence>MKENIVLKPTHLRVFHNVFKGVWSPPIRTTLADYGLNPSHSGTRPHRVGNSTDLCHEKERLQLHATSMQLALASSLVVVELFVIELVRRSTTATLVCRHTAFLCSGLKGVGAGVTTGLTPKP</sequence>
<proteinExistence type="predicted"/>
<dbReference type="Proteomes" id="UP000838756">
    <property type="component" value="Unassembled WGS sequence"/>
</dbReference>
<gene>
    <name evidence="1" type="primary">jg23566</name>
    <name evidence="1" type="ORF">PAEG_LOCUS19745</name>
</gene>
<comment type="caution">
    <text evidence="1">The sequence shown here is derived from an EMBL/GenBank/DDBJ whole genome shotgun (WGS) entry which is preliminary data.</text>
</comment>
<evidence type="ECO:0000313" key="2">
    <source>
        <dbReference type="Proteomes" id="UP000838756"/>
    </source>
</evidence>
<dbReference type="EMBL" id="CAKXAJ010025761">
    <property type="protein sequence ID" value="CAH2243641.1"/>
    <property type="molecule type" value="Genomic_DNA"/>
</dbReference>
<reference evidence="1" key="1">
    <citation type="submission" date="2022-03" db="EMBL/GenBank/DDBJ databases">
        <authorList>
            <person name="Lindestad O."/>
        </authorList>
    </citation>
    <scope>NUCLEOTIDE SEQUENCE</scope>
</reference>
<organism evidence="1 2">
    <name type="scientific">Pararge aegeria aegeria</name>
    <dbReference type="NCBI Taxonomy" id="348720"/>
    <lineage>
        <taxon>Eukaryota</taxon>
        <taxon>Metazoa</taxon>
        <taxon>Ecdysozoa</taxon>
        <taxon>Arthropoda</taxon>
        <taxon>Hexapoda</taxon>
        <taxon>Insecta</taxon>
        <taxon>Pterygota</taxon>
        <taxon>Neoptera</taxon>
        <taxon>Endopterygota</taxon>
        <taxon>Lepidoptera</taxon>
        <taxon>Glossata</taxon>
        <taxon>Ditrysia</taxon>
        <taxon>Papilionoidea</taxon>
        <taxon>Nymphalidae</taxon>
        <taxon>Satyrinae</taxon>
        <taxon>Satyrini</taxon>
        <taxon>Parargina</taxon>
        <taxon>Pararge</taxon>
    </lineage>
</organism>
<protein>
    <submittedName>
        <fullName evidence="1">Jg23566 protein</fullName>
    </submittedName>
</protein>
<name>A0A8S4S017_9NEOP</name>
<accession>A0A8S4S017</accession>
<keyword evidence="2" id="KW-1185">Reference proteome</keyword>
<dbReference type="AlphaFoldDB" id="A0A8S4S017"/>
<evidence type="ECO:0000313" key="1">
    <source>
        <dbReference type="EMBL" id="CAH2243641.1"/>
    </source>
</evidence>